<keyword evidence="1" id="KW-0472">Membrane</keyword>
<evidence type="ECO:0000313" key="2">
    <source>
        <dbReference type="EMBL" id="CAK1589697.1"/>
    </source>
</evidence>
<keyword evidence="3" id="KW-1185">Reference proteome</keyword>
<feature type="transmembrane region" description="Helical" evidence="1">
    <location>
        <begin position="1278"/>
        <end position="1297"/>
    </location>
</feature>
<keyword evidence="1" id="KW-1133">Transmembrane helix</keyword>
<sequence>MSARFGFVEKDRHLVAMVVTPNSTTGIEVLLKLVSMQDFNVFGHVALPVQYLDRAMVTAKRAPEEVDFRVGWAEMDFGFTGIWHWQSLLNFVYVYKLYTPLDGFEENGLVLKNVFGNGLDTEISMRLSKHKFGIAILLVDNGKGLLDVLKDRFQHKPGDPDMFVENFDTTASVVLDTLYYPTITFHSHMMKFVGPDEEDILEANATLYLPEKPPIVLTDVFILEEYTVMRNTLNLVTPFQAIKELKSVYTVDITLGEKFNVTCVALLYNGTYWHEISYKIFYEYECGEDDAYQSYLASVGIATPLAVLPGLEARVSARLEDALWKMGADIAMPSFAVTAVARLELDDPFVETSGSLNLTSVYLEDYFIKMEFKKDFSDVESMVGGGIQIQQGDQNNYLFADAVWRPPPSRHVRFKARGALVPVLAPSDLLLQYSDEDTQKTLTLDFTTAENYYSLKADQRPTSLSVALSSPHQGFRAMKIITKFDKDDVIGSFVTDTTEYSITGKVLNRKPLDISLLLIPKGQGQQISVRMKFEASHTVYGLSAHITGPVDATVHAKAELERNFTDINFKVDMPQVKDKEIFFKSRVDSYPGLRRVMSIQASTPLQKLRYLKGDTDFVFGPKTGYLLCKYELPDMKGDGDLKWSFLLGDLYIRALGQQLVRQLQKSVDLNIFFGNSTTPERLVKTNAGFRMDLDRVWQIGANASFGYIVDKRINLIINAILPKPNVDVHTLYIDGDMGTKEKPEKVLEAEYRTDVTKIITAIRGKILNLEESLDANARITWTSNSEYKDVDNILSYKWDVNGSKHVDYTLTTPLYVKEPTFNIKGSYQKDMVHGYQILKGTMHRPGSSQIGELDLRYGGFKHTDGHFNLSTPFQKLPWLKSIFDINNLEEHSDNKVDLFWPNKSASINTTHVYKKSENGFTQTGAISLSVPLNTQHLVNTQYYYVEDDKSSNGNATIDFDHERFAKGSFVQVLSKSERNLDLATTNIEVENVHTPVGIKYIHEFDNTGNIDVKQATIFHLQNATKFNVTGKLDVLNYDIGKKLKLTAIHGNRTWSFDNKYETLEKQLTQGSKIQWAEDVWIDYDIHVTNMSVEDTESQEVVMKVRYPQRLLSVAALYRLQEALLEGDARLAWNVREQDRTARLRARWDSPPADPANLHNVYLALSHPSFKKDVTVKGQYLTTPAVMSNLSIELQYSDYETEYLKLNSILMDNSNGPIRDYKFALTCTHPSTNLALDMKSDINIHSKWYYMTTFYRFQKSLFYEKLRQHKMLIDMNNSAVNWEVMFTLLFVTIIIIIISPSQVHC</sequence>
<reference evidence="2 3" key="1">
    <citation type="submission" date="2023-11" db="EMBL/GenBank/DDBJ databases">
        <authorList>
            <person name="Hedman E."/>
            <person name="Englund M."/>
            <person name="Stromberg M."/>
            <person name="Nyberg Akerstrom W."/>
            <person name="Nylinder S."/>
            <person name="Jareborg N."/>
            <person name="Kallberg Y."/>
            <person name="Kronander E."/>
        </authorList>
    </citation>
    <scope>NUCLEOTIDE SEQUENCE [LARGE SCALE GENOMIC DNA]</scope>
</reference>
<protein>
    <submittedName>
        <fullName evidence="2">Uncharacterized protein</fullName>
    </submittedName>
</protein>
<evidence type="ECO:0000256" key="1">
    <source>
        <dbReference type="SAM" id="Phobius"/>
    </source>
</evidence>
<comment type="caution">
    <text evidence="2">The sequence shown here is derived from an EMBL/GenBank/DDBJ whole genome shotgun (WGS) entry which is preliminary data.</text>
</comment>
<proteinExistence type="predicted"/>
<evidence type="ECO:0000313" key="3">
    <source>
        <dbReference type="Proteomes" id="UP001314205"/>
    </source>
</evidence>
<accession>A0AAV1L6N2</accession>
<keyword evidence="1" id="KW-0812">Transmembrane</keyword>
<dbReference type="EMBL" id="CAVLGL010000084">
    <property type="protein sequence ID" value="CAK1589697.1"/>
    <property type="molecule type" value="Genomic_DNA"/>
</dbReference>
<name>A0AAV1L6N2_9NEOP</name>
<dbReference type="Proteomes" id="UP001314205">
    <property type="component" value="Unassembled WGS sequence"/>
</dbReference>
<gene>
    <name evidence="2" type="ORF">PARMNEM_LOCUS10152</name>
</gene>
<organism evidence="2 3">
    <name type="scientific">Parnassius mnemosyne</name>
    <name type="common">clouded apollo</name>
    <dbReference type="NCBI Taxonomy" id="213953"/>
    <lineage>
        <taxon>Eukaryota</taxon>
        <taxon>Metazoa</taxon>
        <taxon>Ecdysozoa</taxon>
        <taxon>Arthropoda</taxon>
        <taxon>Hexapoda</taxon>
        <taxon>Insecta</taxon>
        <taxon>Pterygota</taxon>
        <taxon>Neoptera</taxon>
        <taxon>Endopterygota</taxon>
        <taxon>Lepidoptera</taxon>
        <taxon>Glossata</taxon>
        <taxon>Ditrysia</taxon>
        <taxon>Papilionoidea</taxon>
        <taxon>Papilionidae</taxon>
        <taxon>Parnassiinae</taxon>
        <taxon>Parnassini</taxon>
        <taxon>Parnassius</taxon>
        <taxon>Driopa</taxon>
    </lineage>
</organism>